<organism evidence="1 2">
    <name type="scientific">Desulfitobacterium hafniense DP7</name>
    <dbReference type="NCBI Taxonomy" id="537010"/>
    <lineage>
        <taxon>Bacteria</taxon>
        <taxon>Bacillati</taxon>
        <taxon>Bacillota</taxon>
        <taxon>Clostridia</taxon>
        <taxon>Eubacteriales</taxon>
        <taxon>Desulfitobacteriaceae</taxon>
        <taxon>Desulfitobacterium</taxon>
    </lineage>
</organism>
<dbReference type="Proteomes" id="UP000004416">
    <property type="component" value="Unassembled WGS sequence"/>
</dbReference>
<protein>
    <submittedName>
        <fullName evidence="1">Uncharacterized protein</fullName>
    </submittedName>
</protein>
<evidence type="ECO:0000313" key="2">
    <source>
        <dbReference type="Proteomes" id="UP000004416"/>
    </source>
</evidence>
<dbReference type="EMBL" id="AFZX01000114">
    <property type="protein sequence ID" value="EHL04964.1"/>
    <property type="molecule type" value="Genomic_DNA"/>
</dbReference>
<name>G9XTR9_DESHA</name>
<reference evidence="1 2" key="1">
    <citation type="submission" date="2011-08" db="EMBL/GenBank/DDBJ databases">
        <authorList>
            <person name="Weinstock G."/>
            <person name="Sodergren E."/>
            <person name="Clifton S."/>
            <person name="Fulton L."/>
            <person name="Fulton B."/>
            <person name="Courtney L."/>
            <person name="Fronick C."/>
            <person name="Harrison M."/>
            <person name="Strong C."/>
            <person name="Farmer C."/>
            <person name="Delahaunty K."/>
            <person name="Markovic C."/>
            <person name="Hall O."/>
            <person name="Minx P."/>
            <person name="Tomlinson C."/>
            <person name="Mitreva M."/>
            <person name="Hou S."/>
            <person name="Chen J."/>
            <person name="Wollam A."/>
            <person name="Pepin K.H."/>
            <person name="Johnson M."/>
            <person name="Bhonagiri V."/>
            <person name="Zhang X."/>
            <person name="Suruliraj S."/>
            <person name="Warren W."/>
            <person name="Chinwalla A."/>
            <person name="Mardis E.R."/>
            <person name="Wilson R.K."/>
        </authorList>
    </citation>
    <scope>NUCLEOTIDE SEQUENCE [LARGE SCALE GENOMIC DNA]</scope>
    <source>
        <strain evidence="1 2">DP7</strain>
    </source>
</reference>
<sequence>MQSIRKKPSTTGGLFLMKRLTMTGLKKFDVNIKGVYYILKEA</sequence>
<gene>
    <name evidence="1" type="ORF">HMPREF0322_04376</name>
</gene>
<evidence type="ECO:0000313" key="1">
    <source>
        <dbReference type="EMBL" id="EHL04964.1"/>
    </source>
</evidence>
<accession>G9XTR9</accession>
<comment type="caution">
    <text evidence="1">The sequence shown here is derived from an EMBL/GenBank/DDBJ whole genome shotgun (WGS) entry which is preliminary data.</text>
</comment>
<proteinExistence type="predicted"/>
<dbReference type="AlphaFoldDB" id="G9XTR9"/>
<dbReference type="HOGENOM" id="CLU_3250471_0_0_9"/>